<dbReference type="InterPro" id="IPR045086">
    <property type="entry name" value="OBG_GTPase"/>
</dbReference>
<name>A0A9Q0MM86_9DIPT</name>
<dbReference type="GO" id="GO:0005525">
    <property type="term" value="F:GTP binding"/>
    <property type="evidence" value="ECO:0007669"/>
    <property type="project" value="InterPro"/>
</dbReference>
<dbReference type="PANTHER" id="PTHR11702">
    <property type="entry name" value="DEVELOPMENTALLY REGULATED GTP-BINDING PROTEIN-RELATED"/>
    <property type="match status" value="1"/>
</dbReference>
<dbReference type="OrthoDB" id="347018at2759"/>
<dbReference type="InterPro" id="IPR027417">
    <property type="entry name" value="P-loop_NTPase"/>
</dbReference>
<evidence type="ECO:0000259" key="2">
    <source>
        <dbReference type="PROSITE" id="PS51710"/>
    </source>
</evidence>
<evidence type="ECO:0000313" key="3">
    <source>
        <dbReference type="EMBL" id="KAJ6633045.1"/>
    </source>
</evidence>
<dbReference type="PANTHER" id="PTHR11702:SF43">
    <property type="entry name" value="GTP-BINDING PROTEIN 10"/>
    <property type="match status" value="1"/>
</dbReference>
<evidence type="ECO:0000313" key="5">
    <source>
        <dbReference type="Proteomes" id="UP001151699"/>
    </source>
</evidence>
<dbReference type="AlphaFoldDB" id="A0A9Q0MM86"/>
<dbReference type="PROSITE" id="PS51710">
    <property type="entry name" value="G_OBG"/>
    <property type="match status" value="1"/>
</dbReference>
<keyword evidence="1" id="KW-0547">Nucleotide-binding</keyword>
<dbReference type="EMBL" id="WJQU01001123">
    <property type="protein sequence ID" value="KAJ6634060.1"/>
    <property type="molecule type" value="Genomic_DNA"/>
</dbReference>
<dbReference type="Gene3D" id="3.40.50.300">
    <property type="entry name" value="P-loop containing nucleotide triphosphate hydrolases"/>
    <property type="match status" value="1"/>
</dbReference>
<reference evidence="4" key="1">
    <citation type="submission" date="2022-07" db="EMBL/GenBank/DDBJ databases">
        <authorList>
            <person name="Trinca V."/>
            <person name="Uliana J.V.C."/>
            <person name="Torres T.T."/>
            <person name="Ward R.J."/>
            <person name="Monesi N."/>
        </authorList>
    </citation>
    <scope>NUCLEOTIDE SEQUENCE</scope>
    <source>
        <strain evidence="4">HSMRA1968</strain>
        <tissue evidence="4">Whole embryos</tissue>
    </source>
</reference>
<dbReference type="GO" id="GO:0003924">
    <property type="term" value="F:GTPase activity"/>
    <property type="evidence" value="ECO:0007669"/>
    <property type="project" value="InterPro"/>
</dbReference>
<dbReference type="InterPro" id="IPR031167">
    <property type="entry name" value="G_OBG"/>
</dbReference>
<dbReference type="SUPFAM" id="SSF52540">
    <property type="entry name" value="P-loop containing nucleoside triphosphate hydrolases"/>
    <property type="match status" value="1"/>
</dbReference>
<gene>
    <name evidence="3" type="ORF">Bhyg_17669</name>
    <name evidence="4" type="ORF">Bhyg_17733</name>
</gene>
<protein>
    <submittedName>
        <fullName evidence="4">GTP-binding protein 10 like</fullName>
    </submittedName>
</protein>
<feature type="non-terminal residue" evidence="4">
    <location>
        <position position="140"/>
    </location>
</feature>
<dbReference type="Proteomes" id="UP001151699">
    <property type="component" value="Unassembled WGS sequence"/>
</dbReference>
<proteinExistence type="predicted"/>
<sequence>MVIDICGFKLSPSHPHRNNIENVFALNKELELYDESLFEKPCILLLNKIDLNPNKQDLSELIKKVNNLKDCSNSECPEELASKNYMNFERVIPISAKNDENIQEVKRSIRNVLDDYAERSLQPNDKLTRYINEQLKSRIV</sequence>
<dbReference type="EMBL" id="WJQU01002267">
    <property type="protein sequence ID" value="KAJ6633045.1"/>
    <property type="molecule type" value="Genomic_DNA"/>
</dbReference>
<evidence type="ECO:0000256" key="1">
    <source>
        <dbReference type="ARBA" id="ARBA00022741"/>
    </source>
</evidence>
<feature type="domain" description="OBG-type G" evidence="2">
    <location>
        <begin position="1"/>
        <end position="114"/>
    </location>
</feature>
<organism evidence="4 5">
    <name type="scientific">Pseudolycoriella hygida</name>
    <dbReference type="NCBI Taxonomy" id="35572"/>
    <lineage>
        <taxon>Eukaryota</taxon>
        <taxon>Metazoa</taxon>
        <taxon>Ecdysozoa</taxon>
        <taxon>Arthropoda</taxon>
        <taxon>Hexapoda</taxon>
        <taxon>Insecta</taxon>
        <taxon>Pterygota</taxon>
        <taxon>Neoptera</taxon>
        <taxon>Endopterygota</taxon>
        <taxon>Diptera</taxon>
        <taxon>Nematocera</taxon>
        <taxon>Sciaroidea</taxon>
        <taxon>Sciaridae</taxon>
        <taxon>Pseudolycoriella</taxon>
    </lineage>
</organism>
<accession>A0A9Q0MM86</accession>
<dbReference type="GO" id="GO:0005739">
    <property type="term" value="C:mitochondrion"/>
    <property type="evidence" value="ECO:0007669"/>
    <property type="project" value="TreeGrafter"/>
</dbReference>
<keyword evidence="5" id="KW-1185">Reference proteome</keyword>
<comment type="caution">
    <text evidence="4">The sequence shown here is derived from an EMBL/GenBank/DDBJ whole genome shotgun (WGS) entry which is preliminary data.</text>
</comment>
<evidence type="ECO:0000313" key="4">
    <source>
        <dbReference type="EMBL" id="KAJ6634060.1"/>
    </source>
</evidence>